<dbReference type="Proteomes" id="UP000291121">
    <property type="component" value="Chromosome"/>
</dbReference>
<keyword evidence="1" id="KW-0812">Transmembrane</keyword>
<feature type="transmembrane region" description="Helical" evidence="1">
    <location>
        <begin position="31"/>
        <end position="50"/>
    </location>
</feature>
<gene>
    <name evidence="2" type="ORF">CUN61_16030</name>
</gene>
<keyword evidence="1" id="KW-1133">Transmembrane helix</keyword>
<evidence type="ECO:0000256" key="1">
    <source>
        <dbReference type="SAM" id="Phobius"/>
    </source>
</evidence>
<dbReference type="RefSeq" id="WP_208667591.1">
    <property type="nucleotide sequence ID" value="NZ_CP024767.1"/>
</dbReference>
<keyword evidence="3" id="KW-1185">Reference proteome</keyword>
<reference evidence="2 3" key="1">
    <citation type="submission" date="2017-11" db="EMBL/GenBank/DDBJ databases">
        <title>Genome sequence of Pseudomonas arsenicoxydans ACM1.</title>
        <authorList>
            <person name="Nascimento F.X."/>
        </authorList>
    </citation>
    <scope>NUCLEOTIDE SEQUENCE [LARGE SCALE GENOMIC DNA]</scope>
    <source>
        <strain evidence="2 3">ACM1</strain>
    </source>
</reference>
<name>A0A4P6G243_9PSED</name>
<sequence length="218" mass="23981">MSTGDQTDMFGRLKNLLPIGWFGDSNPVRDALLWGYAQALSWGFTLYLYAKDQTRIKTASDGWLDLIGLDFFGNNLIRLSGQLDASYRNRILINIFRERATRHGLDQVLFDLTGRRPLIIEPAKPDDCGCLGATLYLGVAGPVGSTSCPYQAFVTAYRPIGSGPGNLPGIHTNWFGLSLTSWVVPSSQLAPPVSDADIVAAIEQTKMYGSTVWYRITN</sequence>
<protein>
    <submittedName>
        <fullName evidence="2">Uncharacterized protein</fullName>
    </submittedName>
</protein>
<evidence type="ECO:0000313" key="2">
    <source>
        <dbReference type="EMBL" id="QAY85409.1"/>
    </source>
</evidence>
<proteinExistence type="predicted"/>
<dbReference type="EMBL" id="CP024767">
    <property type="protein sequence ID" value="QAY85409.1"/>
    <property type="molecule type" value="Genomic_DNA"/>
</dbReference>
<keyword evidence="1" id="KW-0472">Membrane</keyword>
<evidence type="ECO:0000313" key="3">
    <source>
        <dbReference type="Proteomes" id="UP000291121"/>
    </source>
</evidence>
<organism evidence="2 3">
    <name type="scientific">Pseudomonas arsenicoxydans</name>
    <dbReference type="NCBI Taxonomy" id="702115"/>
    <lineage>
        <taxon>Bacteria</taxon>
        <taxon>Pseudomonadati</taxon>
        <taxon>Pseudomonadota</taxon>
        <taxon>Gammaproteobacteria</taxon>
        <taxon>Pseudomonadales</taxon>
        <taxon>Pseudomonadaceae</taxon>
        <taxon>Pseudomonas</taxon>
    </lineage>
</organism>
<dbReference type="AlphaFoldDB" id="A0A4P6G243"/>
<accession>A0A4P6G243</accession>